<dbReference type="Gene3D" id="1.20.58.220">
    <property type="entry name" value="Phosphate transport system protein phou homolog 2, domain 2"/>
    <property type="match status" value="1"/>
</dbReference>
<gene>
    <name evidence="2" type="ORF">Ssi02_36320</name>
</gene>
<organism evidence="2 3">
    <name type="scientific">Sinosporangium siamense</name>
    <dbReference type="NCBI Taxonomy" id="1367973"/>
    <lineage>
        <taxon>Bacteria</taxon>
        <taxon>Bacillati</taxon>
        <taxon>Actinomycetota</taxon>
        <taxon>Actinomycetes</taxon>
        <taxon>Streptosporangiales</taxon>
        <taxon>Streptosporangiaceae</taxon>
        <taxon>Sinosporangium</taxon>
    </lineage>
</organism>
<dbReference type="EMBL" id="BOOW01000022">
    <property type="protein sequence ID" value="GII93401.1"/>
    <property type="molecule type" value="Genomic_DNA"/>
</dbReference>
<evidence type="ECO:0000313" key="3">
    <source>
        <dbReference type="Proteomes" id="UP000606172"/>
    </source>
</evidence>
<dbReference type="Proteomes" id="UP000606172">
    <property type="component" value="Unassembled WGS sequence"/>
</dbReference>
<comment type="similarity">
    <text evidence="1">Belongs to the UPF0111 family.</text>
</comment>
<proteinExistence type="inferred from homology"/>
<dbReference type="InterPro" id="IPR052912">
    <property type="entry name" value="UPF0111_domain"/>
</dbReference>
<evidence type="ECO:0000313" key="2">
    <source>
        <dbReference type="EMBL" id="GII93401.1"/>
    </source>
</evidence>
<dbReference type="InterPro" id="IPR038078">
    <property type="entry name" value="PhoU-like_sf"/>
</dbReference>
<dbReference type="InterPro" id="IPR018445">
    <property type="entry name" value="Put_Phosphate_transp_reg"/>
</dbReference>
<protein>
    <submittedName>
        <fullName evidence="2">Phosphate transport regulator</fullName>
    </submittedName>
</protein>
<dbReference type="PANTHER" id="PTHR37298:SF1">
    <property type="entry name" value="UPF0111 PROTEIN YKAA"/>
    <property type="match status" value="1"/>
</dbReference>
<sequence>MTSRRSEGEVRISAGNPYPSLRTIPAHLEYDVRLRLTPREDSYYELFAYSANNLVTASRLLVEIISDGSDREALAEKMRACEHAGDERTHAIMNRLNESFITPFDREDIYRLASNLDDVMDYMEAAADMIVLYQVEHLPKEVVRQVEVLERAAELTAEAMPRLRSMKNLTEYWIEINRLENQADQVYRRLLARLFGGEYDALTVMKMKDIIEQLEMAADGFEHVANTIESIAVKES</sequence>
<dbReference type="PANTHER" id="PTHR37298">
    <property type="entry name" value="UPF0111 PROTEIN YKAA"/>
    <property type="match status" value="1"/>
</dbReference>
<keyword evidence="3" id="KW-1185">Reference proteome</keyword>
<dbReference type="AlphaFoldDB" id="A0A919RJX9"/>
<comment type="caution">
    <text evidence="2">The sequence shown here is derived from an EMBL/GenBank/DDBJ whole genome shotgun (WGS) entry which is preliminary data.</text>
</comment>
<evidence type="ECO:0000256" key="1">
    <source>
        <dbReference type="ARBA" id="ARBA00008591"/>
    </source>
</evidence>
<name>A0A919RJX9_9ACTN</name>
<dbReference type="Pfam" id="PF01865">
    <property type="entry name" value="PhoU_div"/>
    <property type="match status" value="1"/>
</dbReference>
<accession>A0A919RJX9</accession>
<reference evidence="2" key="1">
    <citation type="submission" date="2021-01" db="EMBL/GenBank/DDBJ databases">
        <title>Whole genome shotgun sequence of Sinosporangium siamense NBRC 109515.</title>
        <authorList>
            <person name="Komaki H."/>
            <person name="Tamura T."/>
        </authorList>
    </citation>
    <scope>NUCLEOTIDE SEQUENCE</scope>
    <source>
        <strain evidence="2">NBRC 109515</strain>
    </source>
</reference>